<evidence type="ECO:0000313" key="4">
    <source>
        <dbReference type="EMBL" id="RYU09660.1"/>
    </source>
</evidence>
<dbReference type="AlphaFoldDB" id="A0A4Q5IUP7"/>
<dbReference type="PANTHER" id="PTHR43877:SF1">
    <property type="entry name" value="ACETYLTRANSFERASE"/>
    <property type="match status" value="1"/>
</dbReference>
<keyword evidence="1 4" id="KW-0808">Transferase</keyword>
<reference evidence="4 5" key="1">
    <citation type="submission" date="2019-01" db="EMBL/GenBank/DDBJ databases">
        <title>Nocardioides guangzhouensis sp. nov., an actinobacterium isolated from soil.</title>
        <authorList>
            <person name="Fu Y."/>
            <person name="Cai Y."/>
            <person name="Lin Z."/>
            <person name="Chen P."/>
        </authorList>
    </citation>
    <scope>NUCLEOTIDE SEQUENCE [LARGE SCALE GENOMIC DNA]</scope>
    <source>
        <strain evidence="4 5">NBRC 105384</strain>
    </source>
</reference>
<comment type="caution">
    <text evidence="4">The sequence shown here is derived from an EMBL/GenBank/DDBJ whole genome shotgun (WGS) entry which is preliminary data.</text>
</comment>
<accession>A0A4Q5IUP7</accession>
<proteinExistence type="predicted"/>
<dbReference type="InterPro" id="IPR000182">
    <property type="entry name" value="GNAT_dom"/>
</dbReference>
<dbReference type="Gene3D" id="3.40.630.30">
    <property type="match status" value="1"/>
</dbReference>
<feature type="domain" description="N-acetyltransferase" evidence="3">
    <location>
        <begin position="166"/>
        <end position="325"/>
    </location>
</feature>
<dbReference type="InterPro" id="IPR016181">
    <property type="entry name" value="Acyl_CoA_acyltransferase"/>
</dbReference>
<dbReference type="RefSeq" id="WP_129989425.1">
    <property type="nucleotide sequence ID" value="NZ_SDPU01000035.1"/>
</dbReference>
<evidence type="ECO:0000256" key="1">
    <source>
        <dbReference type="ARBA" id="ARBA00022679"/>
    </source>
</evidence>
<gene>
    <name evidence="4" type="ORF">ETU37_21770</name>
</gene>
<evidence type="ECO:0000256" key="2">
    <source>
        <dbReference type="ARBA" id="ARBA00023315"/>
    </source>
</evidence>
<evidence type="ECO:0000259" key="3">
    <source>
        <dbReference type="PROSITE" id="PS51186"/>
    </source>
</evidence>
<evidence type="ECO:0000313" key="5">
    <source>
        <dbReference type="Proteomes" id="UP000291189"/>
    </source>
</evidence>
<name>A0A4Q5IUP7_9ACTN</name>
<dbReference type="Pfam" id="PF00583">
    <property type="entry name" value="Acetyltransf_1"/>
    <property type="match status" value="1"/>
</dbReference>
<keyword evidence="5" id="KW-1185">Reference proteome</keyword>
<keyword evidence="2" id="KW-0012">Acyltransferase</keyword>
<dbReference type="CDD" id="cd04301">
    <property type="entry name" value="NAT_SF"/>
    <property type="match status" value="1"/>
</dbReference>
<dbReference type="OrthoDB" id="3971434at2"/>
<sequence length="325" mass="35085">MTRPEIQPFTDEHLADAGRLLATRHRRHRAAQPDLSPAFEDAATAKERVEAALAADDASGAVALRGDTVVGFLLGAPKQSKTWGPNLWVESAGQALADDEPAETVRDLYAAAATRWVDEGRTAQYVVVPATDVALLDAWYRLGFGHQQAHALRAPLATDPRIAVGLVVRRAVRDDIPTLARLDVALPQHQGLSPTFSAGEQGSVEEAQEEWEEDFDDPEFTTFVAEHDGRVIGSAVACDLTKSGSNEGLMRPEKAGFLGFAAVLPEARGLGAGRALGETVLAWARDTGYPVVATDWRATNLLSSRTWTALGFVPTFQRLHRTIGY</sequence>
<dbReference type="SUPFAM" id="SSF55729">
    <property type="entry name" value="Acyl-CoA N-acyltransferases (Nat)"/>
    <property type="match status" value="1"/>
</dbReference>
<organism evidence="4 5">
    <name type="scientific">Nocardioides iriomotensis</name>
    <dbReference type="NCBI Taxonomy" id="715784"/>
    <lineage>
        <taxon>Bacteria</taxon>
        <taxon>Bacillati</taxon>
        <taxon>Actinomycetota</taxon>
        <taxon>Actinomycetes</taxon>
        <taxon>Propionibacteriales</taxon>
        <taxon>Nocardioidaceae</taxon>
        <taxon>Nocardioides</taxon>
    </lineage>
</organism>
<dbReference type="Proteomes" id="UP000291189">
    <property type="component" value="Unassembled WGS sequence"/>
</dbReference>
<dbReference type="EMBL" id="SDPU01000035">
    <property type="protein sequence ID" value="RYU09660.1"/>
    <property type="molecule type" value="Genomic_DNA"/>
</dbReference>
<dbReference type="PROSITE" id="PS51186">
    <property type="entry name" value="GNAT"/>
    <property type="match status" value="1"/>
</dbReference>
<dbReference type="GO" id="GO:0016747">
    <property type="term" value="F:acyltransferase activity, transferring groups other than amino-acyl groups"/>
    <property type="evidence" value="ECO:0007669"/>
    <property type="project" value="InterPro"/>
</dbReference>
<dbReference type="InterPro" id="IPR050832">
    <property type="entry name" value="Bact_Acetyltransf"/>
</dbReference>
<dbReference type="PANTHER" id="PTHR43877">
    <property type="entry name" value="AMINOALKYLPHOSPHONATE N-ACETYLTRANSFERASE-RELATED-RELATED"/>
    <property type="match status" value="1"/>
</dbReference>
<protein>
    <submittedName>
        <fullName evidence="4">GNAT family N-acetyltransferase</fullName>
    </submittedName>
</protein>